<protein>
    <recommendedName>
        <fullName evidence="2">Maturase K</fullName>
    </recommendedName>
</protein>
<proteinExistence type="predicted"/>
<reference evidence="1" key="2">
    <citation type="journal article" date="2024" name="Plant">
        <title>Genomic evolution and insights into agronomic trait innovations of Sesamum species.</title>
        <authorList>
            <person name="Miao H."/>
            <person name="Wang L."/>
            <person name="Qu L."/>
            <person name="Liu H."/>
            <person name="Sun Y."/>
            <person name="Le M."/>
            <person name="Wang Q."/>
            <person name="Wei S."/>
            <person name="Zheng Y."/>
            <person name="Lin W."/>
            <person name="Duan Y."/>
            <person name="Cao H."/>
            <person name="Xiong S."/>
            <person name="Wang X."/>
            <person name="Wei L."/>
            <person name="Li C."/>
            <person name="Ma Q."/>
            <person name="Ju M."/>
            <person name="Zhao R."/>
            <person name="Li G."/>
            <person name="Mu C."/>
            <person name="Tian Q."/>
            <person name="Mei H."/>
            <person name="Zhang T."/>
            <person name="Gao T."/>
            <person name="Zhang H."/>
        </authorList>
    </citation>
    <scope>NUCLEOTIDE SEQUENCE</scope>
    <source>
        <strain evidence="1">KEN1</strain>
    </source>
</reference>
<accession>A0AAW2TAX7</accession>
<evidence type="ECO:0000313" key="1">
    <source>
        <dbReference type="EMBL" id="KAL0401953.1"/>
    </source>
</evidence>
<gene>
    <name evidence="1" type="ORF">Slati_4225200</name>
</gene>
<comment type="caution">
    <text evidence="1">The sequence shown here is derived from an EMBL/GenBank/DDBJ whole genome shotgun (WGS) entry which is preliminary data.</text>
</comment>
<name>A0AAW2TAX7_9LAMI</name>
<reference evidence="1" key="1">
    <citation type="submission" date="2020-06" db="EMBL/GenBank/DDBJ databases">
        <authorList>
            <person name="Li T."/>
            <person name="Hu X."/>
            <person name="Zhang T."/>
            <person name="Song X."/>
            <person name="Zhang H."/>
            <person name="Dai N."/>
            <person name="Sheng W."/>
            <person name="Hou X."/>
            <person name="Wei L."/>
        </authorList>
    </citation>
    <scope>NUCLEOTIDE SEQUENCE</scope>
    <source>
        <strain evidence="1">KEN1</strain>
        <tissue evidence="1">Leaf</tissue>
    </source>
</reference>
<sequence>MTLYRRPFGHLGPEKCFCRGISNMPIKNHINILHAEHYRGNILKPIILLLNLIRHGSQYDTANLAVVLKPFIERHTLFRRGPLRQGRGECLVQDIALVFEI</sequence>
<organism evidence="1">
    <name type="scientific">Sesamum latifolium</name>
    <dbReference type="NCBI Taxonomy" id="2727402"/>
    <lineage>
        <taxon>Eukaryota</taxon>
        <taxon>Viridiplantae</taxon>
        <taxon>Streptophyta</taxon>
        <taxon>Embryophyta</taxon>
        <taxon>Tracheophyta</taxon>
        <taxon>Spermatophyta</taxon>
        <taxon>Magnoliopsida</taxon>
        <taxon>eudicotyledons</taxon>
        <taxon>Gunneridae</taxon>
        <taxon>Pentapetalae</taxon>
        <taxon>asterids</taxon>
        <taxon>lamiids</taxon>
        <taxon>Lamiales</taxon>
        <taxon>Pedaliaceae</taxon>
        <taxon>Sesamum</taxon>
    </lineage>
</organism>
<dbReference type="EMBL" id="JACGWN010000015">
    <property type="protein sequence ID" value="KAL0401953.1"/>
    <property type="molecule type" value="Genomic_DNA"/>
</dbReference>
<evidence type="ECO:0008006" key="2">
    <source>
        <dbReference type="Google" id="ProtNLM"/>
    </source>
</evidence>
<dbReference type="AlphaFoldDB" id="A0AAW2TAX7"/>